<dbReference type="AlphaFoldDB" id="A0A378Q3M0"/>
<dbReference type="Proteomes" id="UP000255193">
    <property type="component" value="Unassembled WGS sequence"/>
</dbReference>
<dbReference type="RefSeq" id="WP_067337623.1">
    <property type="nucleotide sequence ID" value="NZ_LZNA01000042.1"/>
</dbReference>
<dbReference type="EMBL" id="UGQA01000001">
    <property type="protein sequence ID" value="STY95116.1"/>
    <property type="molecule type" value="Genomic_DNA"/>
</dbReference>
<name>A0A378Q3M0_9GAMM</name>
<protein>
    <recommendedName>
        <fullName evidence="3">Methyltransferase domain-containing protein</fullName>
    </recommendedName>
</protein>
<evidence type="ECO:0008006" key="3">
    <source>
        <dbReference type="Google" id="ProtNLM"/>
    </source>
</evidence>
<proteinExistence type="predicted"/>
<evidence type="ECO:0000313" key="2">
    <source>
        <dbReference type="Proteomes" id="UP000255193"/>
    </source>
</evidence>
<gene>
    <name evidence="1" type="ORF">NCTC11091_00907</name>
</gene>
<sequence>MNAIINTACQSMNTQGFAGFYHSLVAQVAPNLPMTYGEFVNRTGRATQPLASQNDALFYSVAYGMSHYTTFRAVLADNLTIEQRDSVINIIDYGCGQGVATLATMEHIASQKDPKTVHLNIHLIEPSSVSLGNASYKVLCLAQAYGFNANITTQNCLLANATVPNFSNGADTLHLMSYILDVRAVQQQLSHITGQIRQLSGVQHIIASDIAHPTGFNGLNLLSRQLLGYATYIERYNETYQCYDVIQGGFTSRTSKAIGFMLSLNNDSAFHQVA</sequence>
<reference evidence="1 2" key="1">
    <citation type="submission" date="2018-06" db="EMBL/GenBank/DDBJ databases">
        <authorList>
            <consortium name="Pathogen Informatics"/>
            <person name="Doyle S."/>
        </authorList>
    </citation>
    <scope>NUCLEOTIDE SEQUENCE [LARGE SCALE GENOMIC DNA]</scope>
    <source>
        <strain evidence="1 2">NCTC11091</strain>
    </source>
</reference>
<organism evidence="1 2">
    <name type="scientific">Faucicola atlantae</name>
    <dbReference type="NCBI Taxonomy" id="34059"/>
    <lineage>
        <taxon>Bacteria</taxon>
        <taxon>Pseudomonadati</taxon>
        <taxon>Pseudomonadota</taxon>
        <taxon>Gammaproteobacteria</taxon>
        <taxon>Moraxellales</taxon>
        <taxon>Moraxellaceae</taxon>
        <taxon>Faucicola</taxon>
    </lineage>
</organism>
<evidence type="ECO:0000313" key="1">
    <source>
        <dbReference type="EMBL" id="STY95116.1"/>
    </source>
</evidence>
<accession>A0A378Q3M0</accession>